<dbReference type="InterPro" id="IPR033740">
    <property type="entry name" value="Pept_M24B"/>
</dbReference>
<organism evidence="10">
    <name type="scientific">Auxenochlorella protothecoides</name>
    <name type="common">Green microalga</name>
    <name type="synonym">Chlorella protothecoides</name>
    <dbReference type="NCBI Taxonomy" id="3075"/>
    <lineage>
        <taxon>Eukaryota</taxon>
        <taxon>Viridiplantae</taxon>
        <taxon>Chlorophyta</taxon>
        <taxon>core chlorophytes</taxon>
        <taxon>Trebouxiophyceae</taxon>
        <taxon>Chlorellales</taxon>
        <taxon>Chlorellaceae</taxon>
        <taxon>Auxenochlorella</taxon>
    </lineage>
</organism>
<dbReference type="FunFam" id="3.40.350.10:FF:000003">
    <property type="entry name" value="Xaa-pro aminopeptidase P"/>
    <property type="match status" value="1"/>
</dbReference>
<feature type="domain" description="Peptidase M24" evidence="7">
    <location>
        <begin position="446"/>
        <end position="662"/>
    </location>
</feature>
<dbReference type="AlphaFoldDB" id="A0A1D1ZNA7"/>
<feature type="non-terminal residue" evidence="10">
    <location>
        <position position="1"/>
    </location>
</feature>
<dbReference type="SUPFAM" id="SSF55920">
    <property type="entry name" value="Creatinase/aminopeptidase"/>
    <property type="match status" value="1"/>
</dbReference>
<evidence type="ECO:0000256" key="1">
    <source>
        <dbReference type="ARBA" id="ARBA00001936"/>
    </source>
</evidence>
<keyword evidence="4" id="KW-0378">Hydrolase</keyword>
<dbReference type="InterPro" id="IPR000994">
    <property type="entry name" value="Pept_M24"/>
</dbReference>
<sequence length="733" mass="77483">IILPIANHTLHISCMRLFSSVVPHLRVVHGLSLEPVLSSSYAARHRAAHHLASPLKTGRFLCSASLSSPAPTRQRSMVASNESTSPKLDELRTLLSKAQDGEGVAAFIIPTEDAHMGEYPPDCDARRVFVTGFTGSAGTAVVTSDAALLWTDGRYFLQAESQLESGWTLMKHGTPGCPEIEDWLAENVPEGSAVGYDPWLHTVAAAEKLEAALTEGGRRLVPLSPNPVDQVWGRARPASPAAPVAPHALEWAGVAAAEKLADLRRAMAALRASALLVTALDEVAWLLNLRGGDVAHNPVFISYCLVTADAATLFVDGAKLGEAAGAALREAGVGVAAYGAVGDALAAAAAEARRTSTRVWLDPAKVNAALKRVALLALEHGDGETRASPRGKKRRASAGAAGNGAAAGDGGAVGESHPTPPHRVLLERPSPLAAAKGVKNAAELAGMVEAHLRDGVALVTFLAWLEAEVGAGRSLTEVEVDERLTALRAAQPGYRDTSFDTIAGAGPHGAIIHYRAEPATAARVGADTLLLLDSGGQYDCGTTDVTRTMHFGTPSEHQRRCFTRVLRGHIALDTAVYPEGTPGCALDALARAPLWQLGLNYRHGTGHGVGAALNVHEGPQSISGRWHITAGLARGMVCSNEPGYYEDGAFGIRIENLFVVTEAQTPFRFGGQEYLTAQPLTVVPIQKKMMVREEMTADEIAWVDAYHAKVLAALTPRLSGRELEWLKEATLPL</sequence>
<dbReference type="Pfam" id="PF16189">
    <property type="entry name" value="Creatinase_N_2"/>
    <property type="match status" value="1"/>
</dbReference>
<keyword evidence="3" id="KW-0479">Metal-binding</keyword>
<accession>A0A1D1ZNA7</accession>
<dbReference type="PANTHER" id="PTHR43763:SF6">
    <property type="entry name" value="XAA-PRO AMINOPEPTIDASE 1"/>
    <property type="match status" value="1"/>
</dbReference>
<dbReference type="Gene3D" id="3.40.350.10">
    <property type="entry name" value="Creatinase/prolidase N-terminal domain"/>
    <property type="match status" value="2"/>
</dbReference>
<dbReference type="CDD" id="cd01085">
    <property type="entry name" value="APP"/>
    <property type="match status" value="1"/>
</dbReference>
<reference evidence="10" key="1">
    <citation type="submission" date="2015-08" db="EMBL/GenBank/DDBJ databases">
        <authorList>
            <person name="Babu N.S."/>
            <person name="Beckwith C.J."/>
            <person name="Beseler K.G."/>
            <person name="Brison A."/>
            <person name="Carone J.V."/>
            <person name="Caskin T.P."/>
            <person name="Diamond M."/>
            <person name="Durham M.E."/>
            <person name="Foxe J.M."/>
            <person name="Go M."/>
            <person name="Henderson B.A."/>
            <person name="Jones I.B."/>
            <person name="McGettigan J.A."/>
            <person name="Micheletti S.J."/>
            <person name="Nasrallah M.E."/>
            <person name="Ortiz D."/>
            <person name="Piller C.R."/>
            <person name="Privatt S.R."/>
            <person name="Schneider S.L."/>
            <person name="Sharp S."/>
            <person name="Smith T.C."/>
            <person name="Stanton J.D."/>
            <person name="Ullery H.E."/>
            <person name="Wilson R.J."/>
            <person name="Serrano M.G."/>
            <person name="Buck G."/>
            <person name="Lee V."/>
            <person name="Wang Y."/>
            <person name="Carvalho R."/>
            <person name="Voegtly L."/>
            <person name="Shi R."/>
            <person name="Duckworth R."/>
            <person name="Johnson A."/>
            <person name="Loviza R."/>
            <person name="Walstead R."/>
            <person name="Shah Z."/>
            <person name="Kiflezghi M."/>
            <person name="Wade K."/>
            <person name="Ball S.L."/>
            <person name="Bradley K.W."/>
            <person name="Asai D.J."/>
            <person name="Bowman C.A."/>
            <person name="Russell D.A."/>
            <person name="Pope W.H."/>
            <person name="Jacobs-Sera D."/>
            <person name="Hendrix R.W."/>
            <person name="Hatfull G.F."/>
        </authorList>
    </citation>
    <scope>NUCLEOTIDE SEQUENCE</scope>
</reference>
<feature type="domain" description="Peptidase M24 C-terminal" evidence="9">
    <location>
        <begin position="673"/>
        <end position="733"/>
    </location>
</feature>
<dbReference type="InterPro" id="IPR032416">
    <property type="entry name" value="Peptidase_M24_C"/>
</dbReference>
<evidence type="ECO:0000259" key="7">
    <source>
        <dbReference type="Pfam" id="PF00557"/>
    </source>
</evidence>
<feature type="domain" description="Creatinase N-terminal" evidence="8">
    <location>
        <begin position="100"/>
        <end position="225"/>
    </location>
</feature>
<feature type="compositionally biased region" description="Gly residues" evidence="6">
    <location>
        <begin position="401"/>
        <end position="413"/>
    </location>
</feature>
<dbReference type="GO" id="GO:0070006">
    <property type="term" value="F:metalloaminopeptidase activity"/>
    <property type="evidence" value="ECO:0007669"/>
    <property type="project" value="InterPro"/>
</dbReference>
<comment type="similarity">
    <text evidence="2">Belongs to the peptidase M24B family.</text>
</comment>
<keyword evidence="5" id="KW-0464">Manganese</keyword>
<evidence type="ECO:0008006" key="11">
    <source>
        <dbReference type="Google" id="ProtNLM"/>
    </source>
</evidence>
<comment type="cofactor">
    <cofactor evidence="1">
        <name>Mn(2+)</name>
        <dbReference type="ChEBI" id="CHEBI:29035"/>
    </cofactor>
</comment>
<evidence type="ECO:0000256" key="4">
    <source>
        <dbReference type="ARBA" id="ARBA00022801"/>
    </source>
</evidence>
<evidence type="ECO:0000259" key="9">
    <source>
        <dbReference type="Pfam" id="PF16188"/>
    </source>
</evidence>
<dbReference type="Pfam" id="PF01321">
    <property type="entry name" value="Creatinase_N"/>
    <property type="match status" value="1"/>
</dbReference>
<evidence type="ECO:0000256" key="5">
    <source>
        <dbReference type="ARBA" id="ARBA00023211"/>
    </source>
</evidence>
<dbReference type="InterPro" id="IPR000587">
    <property type="entry name" value="Creatinase_N"/>
</dbReference>
<evidence type="ECO:0000259" key="8">
    <source>
        <dbReference type="Pfam" id="PF01321"/>
    </source>
</evidence>
<evidence type="ECO:0000256" key="3">
    <source>
        <dbReference type="ARBA" id="ARBA00022723"/>
    </source>
</evidence>
<dbReference type="SUPFAM" id="SSF53092">
    <property type="entry name" value="Creatinase/prolidase N-terminal domain"/>
    <property type="match status" value="2"/>
</dbReference>
<name>A0A1D1ZNA7_AUXPR</name>
<dbReference type="InterPro" id="IPR029149">
    <property type="entry name" value="Creatin/AminoP/Spt16_N"/>
</dbReference>
<protein>
    <recommendedName>
        <fullName evidence="11">Xaa-Pro aminopeptidase P</fullName>
    </recommendedName>
</protein>
<evidence type="ECO:0000256" key="2">
    <source>
        <dbReference type="ARBA" id="ARBA00008766"/>
    </source>
</evidence>
<dbReference type="Pfam" id="PF16188">
    <property type="entry name" value="Peptidase_M24_C"/>
    <property type="match status" value="1"/>
</dbReference>
<dbReference type="EMBL" id="GDKF01010427">
    <property type="protein sequence ID" value="JAT68195.1"/>
    <property type="molecule type" value="Transcribed_RNA"/>
</dbReference>
<dbReference type="InterPro" id="IPR050422">
    <property type="entry name" value="X-Pro_aminopeptidase_P"/>
</dbReference>
<dbReference type="FunFam" id="3.90.230.10:FF:000007">
    <property type="entry name" value="Xaa-Pro aminopeptidase P"/>
    <property type="match status" value="1"/>
</dbReference>
<dbReference type="Pfam" id="PF00557">
    <property type="entry name" value="Peptidase_M24"/>
    <property type="match status" value="1"/>
</dbReference>
<dbReference type="GO" id="GO:0005737">
    <property type="term" value="C:cytoplasm"/>
    <property type="evidence" value="ECO:0007669"/>
    <property type="project" value="UniProtKB-ARBA"/>
</dbReference>
<gene>
    <name evidence="10" type="ORF">g.3054</name>
</gene>
<dbReference type="PANTHER" id="PTHR43763">
    <property type="entry name" value="XAA-PRO AMINOPEPTIDASE 1"/>
    <property type="match status" value="1"/>
</dbReference>
<evidence type="ECO:0000256" key="6">
    <source>
        <dbReference type="SAM" id="MobiDB-lite"/>
    </source>
</evidence>
<dbReference type="Gene3D" id="3.90.230.10">
    <property type="entry name" value="Creatinase/methionine aminopeptidase superfamily"/>
    <property type="match status" value="1"/>
</dbReference>
<dbReference type="GO" id="GO:0046872">
    <property type="term" value="F:metal ion binding"/>
    <property type="evidence" value="ECO:0007669"/>
    <property type="project" value="UniProtKB-KW"/>
</dbReference>
<proteinExistence type="inferred from homology"/>
<evidence type="ECO:0000313" key="10">
    <source>
        <dbReference type="EMBL" id="JAT68195.1"/>
    </source>
</evidence>
<dbReference type="InterPro" id="IPR036005">
    <property type="entry name" value="Creatinase/aminopeptidase-like"/>
</dbReference>
<feature type="region of interest" description="Disordered" evidence="6">
    <location>
        <begin position="383"/>
        <end position="421"/>
    </location>
</feature>